<evidence type="ECO:0000313" key="2">
    <source>
        <dbReference type="EMBL" id="TGN39987.1"/>
    </source>
</evidence>
<protein>
    <submittedName>
        <fullName evidence="2">Bax protein</fullName>
    </submittedName>
</protein>
<comment type="caution">
    <text evidence="2">The sequence shown here is derived from an EMBL/GenBank/DDBJ whole genome shotgun (WGS) entry which is preliminary data.</text>
</comment>
<reference evidence="2 3" key="1">
    <citation type="submission" date="2019-04" db="EMBL/GenBank/DDBJ databases">
        <authorList>
            <person name="Park S."/>
            <person name="Yoon J.-H."/>
        </authorList>
    </citation>
    <scope>NUCLEOTIDE SEQUENCE [LARGE SCALE GENOMIC DNA]</scope>
    <source>
        <strain evidence="2 3">HJM-18</strain>
    </source>
</reference>
<organism evidence="2 3">
    <name type="scientific">Marinobacter confluentis</name>
    <dbReference type="NCBI Taxonomy" id="1697557"/>
    <lineage>
        <taxon>Bacteria</taxon>
        <taxon>Pseudomonadati</taxon>
        <taxon>Pseudomonadota</taxon>
        <taxon>Gammaproteobacteria</taxon>
        <taxon>Pseudomonadales</taxon>
        <taxon>Marinobacteraceae</taxon>
        <taxon>Marinobacter</taxon>
    </lineage>
</organism>
<dbReference type="EMBL" id="SRPF01000002">
    <property type="protein sequence ID" value="TGN39987.1"/>
    <property type="molecule type" value="Genomic_DNA"/>
</dbReference>
<gene>
    <name evidence="2" type="ORF">E5Q11_06740</name>
</gene>
<dbReference type="PANTHER" id="PTHR40572:SF1">
    <property type="entry name" value="PROTEIN BAX"/>
    <property type="match status" value="1"/>
</dbReference>
<dbReference type="GO" id="GO:0004040">
    <property type="term" value="F:amidase activity"/>
    <property type="evidence" value="ECO:0007669"/>
    <property type="project" value="InterPro"/>
</dbReference>
<dbReference type="AlphaFoldDB" id="A0A4Z1BJP2"/>
<feature type="domain" description="Mannosyl-glycoprotein endo-beta-N-acetylglucosamidase-like" evidence="1">
    <location>
        <begin position="116"/>
        <end position="251"/>
    </location>
</feature>
<proteinExistence type="predicted"/>
<dbReference type="InterPro" id="IPR053195">
    <property type="entry name" value="Bax-like"/>
</dbReference>
<evidence type="ECO:0000313" key="3">
    <source>
        <dbReference type="Proteomes" id="UP000298325"/>
    </source>
</evidence>
<sequence length="308" mass="34341">MSAGIRALLLVFPLVAFAIWGAIHVPSPDRGIGGAGEDITLDALPSLPRWAEAGLPDFSRFQDVSEKKNAFFSYLYPRIVLANSRILIERQYLETLSRKETLSKSETSWLERQAERLRVDEDPGSDEMFRRLRARLDVIPPSLIMAQAANESAWGTSRFALKGNNLFGQWCFSKGCGVVPQGREEGKNHEVAAFSSPYRSITSYIQNLNRHPAYQEVRDLRRAAREKGQFSSGTALAAGLSSYSERGEEYISEIRSMITFNKLLEYDRDFRNTALKISASDLVQLASSSQEKALLPGQGELEPATNEG</sequence>
<dbReference type="OrthoDB" id="9788155at2"/>
<name>A0A4Z1BJP2_9GAMM</name>
<dbReference type="Proteomes" id="UP000298325">
    <property type="component" value="Unassembled WGS sequence"/>
</dbReference>
<keyword evidence="3" id="KW-1185">Reference proteome</keyword>
<dbReference type="Pfam" id="PF01832">
    <property type="entry name" value="Glucosaminidase"/>
    <property type="match status" value="1"/>
</dbReference>
<dbReference type="PANTHER" id="PTHR40572">
    <property type="entry name" value="PROTEIN BAX"/>
    <property type="match status" value="1"/>
</dbReference>
<dbReference type="InterPro" id="IPR002901">
    <property type="entry name" value="MGlyc_endo_b_GlcNAc-like_dom"/>
</dbReference>
<accession>A0A4Z1BJP2</accession>
<dbReference type="RefSeq" id="WP_135802651.1">
    <property type="nucleotide sequence ID" value="NZ_SRPF01000002.1"/>
</dbReference>
<evidence type="ECO:0000259" key="1">
    <source>
        <dbReference type="SMART" id="SM00047"/>
    </source>
</evidence>
<dbReference type="Gene3D" id="1.10.530.10">
    <property type="match status" value="1"/>
</dbReference>
<dbReference type="SMART" id="SM00047">
    <property type="entry name" value="LYZ2"/>
    <property type="match status" value="1"/>
</dbReference>